<name>A0A8J3MPM8_9CHLR</name>
<dbReference type="PANTHER" id="PTHR30576">
    <property type="entry name" value="COLANIC BIOSYNTHESIS UDP-GLUCOSE LIPID CARRIER TRANSFERASE"/>
    <property type="match status" value="1"/>
</dbReference>
<feature type="transmembrane region" description="Helical" evidence="2">
    <location>
        <begin position="27"/>
        <end position="50"/>
    </location>
</feature>
<keyword evidence="2" id="KW-0472">Membrane</keyword>
<dbReference type="InterPro" id="IPR003362">
    <property type="entry name" value="Bact_transf"/>
</dbReference>
<dbReference type="Proteomes" id="UP000612362">
    <property type="component" value="Unassembled WGS sequence"/>
</dbReference>
<comment type="caution">
    <text evidence="4">The sequence shown here is derived from an EMBL/GenBank/DDBJ whole genome shotgun (WGS) entry which is preliminary data.</text>
</comment>
<dbReference type="AlphaFoldDB" id="A0A8J3MPM8"/>
<comment type="similarity">
    <text evidence="1">Belongs to the bacterial sugar transferase family.</text>
</comment>
<evidence type="ECO:0000256" key="2">
    <source>
        <dbReference type="SAM" id="Phobius"/>
    </source>
</evidence>
<evidence type="ECO:0000313" key="5">
    <source>
        <dbReference type="Proteomes" id="UP000612362"/>
    </source>
</evidence>
<evidence type="ECO:0000259" key="3">
    <source>
        <dbReference type="Pfam" id="PF02397"/>
    </source>
</evidence>
<dbReference type="Pfam" id="PF02397">
    <property type="entry name" value="Bac_transf"/>
    <property type="match status" value="1"/>
</dbReference>
<evidence type="ECO:0000256" key="1">
    <source>
        <dbReference type="ARBA" id="ARBA00006464"/>
    </source>
</evidence>
<gene>
    <name evidence="4" type="ORF">KSX_12380</name>
</gene>
<keyword evidence="5" id="KW-1185">Reference proteome</keyword>
<dbReference type="EMBL" id="BNJF01000001">
    <property type="protein sequence ID" value="GHO43075.1"/>
    <property type="molecule type" value="Genomic_DNA"/>
</dbReference>
<organism evidence="4 5">
    <name type="scientific">Ktedonospora formicarum</name>
    <dbReference type="NCBI Taxonomy" id="2778364"/>
    <lineage>
        <taxon>Bacteria</taxon>
        <taxon>Bacillati</taxon>
        <taxon>Chloroflexota</taxon>
        <taxon>Ktedonobacteria</taxon>
        <taxon>Ktedonobacterales</taxon>
        <taxon>Ktedonobacteraceae</taxon>
        <taxon>Ktedonospora</taxon>
    </lineage>
</organism>
<dbReference type="PANTHER" id="PTHR30576:SF10">
    <property type="entry name" value="SLL5057 PROTEIN"/>
    <property type="match status" value="1"/>
</dbReference>
<sequence>MAVQAQAAQIQLTIDASYLRIKRLLDIAFTLLIAPGVLFVCLLVAICIKLDSPGPIFFRQKRIGQNGVAFDMLKFRSMYVNSNQQLHAEKIKQYMQGQKLSEEGGEGMAYKIHNDPRITRVGRFIRKTSLDELPQFWNVLRGDMTLVGPRPPVPYEVEIYGEREWLRLTGKPGLTGTWQVYGRSRVTFQEMIEMDISYLRAQSLWQDLKLIFLTIPVMILARGGG</sequence>
<dbReference type="RefSeq" id="WP_220192564.1">
    <property type="nucleotide sequence ID" value="NZ_BNJF01000001.1"/>
</dbReference>
<protein>
    <submittedName>
        <fullName evidence="4">Multidrug MFS transporter</fullName>
    </submittedName>
</protein>
<keyword evidence="2" id="KW-1133">Transmembrane helix</keyword>
<proteinExistence type="inferred from homology"/>
<accession>A0A8J3MPM8</accession>
<dbReference type="GO" id="GO:0016780">
    <property type="term" value="F:phosphotransferase activity, for other substituted phosphate groups"/>
    <property type="evidence" value="ECO:0007669"/>
    <property type="project" value="TreeGrafter"/>
</dbReference>
<reference evidence="4" key="1">
    <citation type="submission" date="2020-10" db="EMBL/GenBank/DDBJ databases">
        <title>Taxonomic study of unclassified bacteria belonging to the class Ktedonobacteria.</title>
        <authorList>
            <person name="Yabe S."/>
            <person name="Wang C.M."/>
            <person name="Zheng Y."/>
            <person name="Sakai Y."/>
            <person name="Cavaletti L."/>
            <person name="Monciardini P."/>
            <person name="Donadio S."/>
        </authorList>
    </citation>
    <scope>NUCLEOTIDE SEQUENCE</scope>
    <source>
        <strain evidence="4">SOSP1-1</strain>
    </source>
</reference>
<feature type="domain" description="Bacterial sugar transferase" evidence="3">
    <location>
        <begin position="22"/>
        <end position="219"/>
    </location>
</feature>
<keyword evidence="2" id="KW-0812">Transmembrane</keyword>
<evidence type="ECO:0000313" key="4">
    <source>
        <dbReference type="EMBL" id="GHO43075.1"/>
    </source>
</evidence>